<dbReference type="PANTHER" id="PTHR34464:SF5">
    <property type="match status" value="1"/>
</dbReference>
<comment type="caution">
    <text evidence="2">The sequence shown here is derived from an EMBL/GenBank/DDBJ whole genome shotgun (WGS) entry which is preliminary data.</text>
</comment>
<gene>
    <name evidence="2" type="ORF">E3N88_07494</name>
</gene>
<evidence type="ECO:0000256" key="1">
    <source>
        <dbReference type="SAM" id="MobiDB-lite"/>
    </source>
</evidence>
<dbReference type="OrthoDB" id="686813at2759"/>
<feature type="region of interest" description="Disordered" evidence="1">
    <location>
        <begin position="54"/>
        <end position="74"/>
    </location>
</feature>
<dbReference type="Proteomes" id="UP000326396">
    <property type="component" value="Linkage Group LG11"/>
</dbReference>
<organism evidence="2 3">
    <name type="scientific">Mikania micrantha</name>
    <name type="common">bitter vine</name>
    <dbReference type="NCBI Taxonomy" id="192012"/>
    <lineage>
        <taxon>Eukaryota</taxon>
        <taxon>Viridiplantae</taxon>
        <taxon>Streptophyta</taxon>
        <taxon>Embryophyta</taxon>
        <taxon>Tracheophyta</taxon>
        <taxon>Spermatophyta</taxon>
        <taxon>Magnoliopsida</taxon>
        <taxon>eudicotyledons</taxon>
        <taxon>Gunneridae</taxon>
        <taxon>Pentapetalae</taxon>
        <taxon>asterids</taxon>
        <taxon>campanulids</taxon>
        <taxon>Asterales</taxon>
        <taxon>Asteraceae</taxon>
        <taxon>Asteroideae</taxon>
        <taxon>Heliantheae alliance</taxon>
        <taxon>Eupatorieae</taxon>
        <taxon>Mikania</taxon>
    </lineage>
</organism>
<proteinExistence type="predicted"/>
<reference evidence="2 3" key="1">
    <citation type="submission" date="2019-05" db="EMBL/GenBank/DDBJ databases">
        <title>Mikania micrantha, genome provides insights into the molecular mechanism of rapid growth.</title>
        <authorList>
            <person name="Liu B."/>
        </authorList>
    </citation>
    <scope>NUCLEOTIDE SEQUENCE [LARGE SCALE GENOMIC DNA]</scope>
    <source>
        <strain evidence="2">NLD-2019</strain>
        <tissue evidence="2">Leaf</tissue>
    </source>
</reference>
<protein>
    <submittedName>
        <fullName evidence="2">Uncharacterized protein</fullName>
    </submittedName>
</protein>
<keyword evidence="3" id="KW-1185">Reference proteome</keyword>
<name>A0A5N6PRS9_9ASTR</name>
<dbReference type="AlphaFoldDB" id="A0A5N6PRS9"/>
<dbReference type="PANTHER" id="PTHR34464">
    <property type="entry name" value="OS09G0376300 PROTEIN"/>
    <property type="match status" value="1"/>
</dbReference>
<accession>A0A5N6PRS9</accession>
<sequence>MMLPIEMTIFQELRFVRLKLSSAFLLLNFSSISCNSSQHEGDACKEEQQFVGENGGLKSPHRRRRPVVGSGDCQQGSAEIRSTLEFGRQFVVATYVPLPFRYYLKKVSNSKRDLIAFEVEALQWKAHTNKPFSIEYANDMREGPVWLNYMHMVAGKTWYAIAFEDGIRTHDYGDKINSIGEMAVAFSQISWWLWSGYHQDTKIHKRPSKNSSTKSDINMLELDNLKLPLVNVASTSKRVKRKCQSRRERTVDKEYDVVLVPSDGGCLSGSESNDSDWSIGWLEPHGAGFCSDDDDDSDDSFAVLVPCYGRGHVDVVNAKNLSNDKFTIGKVRDIYSAGNAASYS</sequence>
<evidence type="ECO:0000313" key="2">
    <source>
        <dbReference type="EMBL" id="KAD6796598.1"/>
    </source>
</evidence>
<dbReference type="EMBL" id="SZYD01000003">
    <property type="protein sequence ID" value="KAD6796598.1"/>
    <property type="molecule type" value="Genomic_DNA"/>
</dbReference>
<evidence type="ECO:0000313" key="3">
    <source>
        <dbReference type="Proteomes" id="UP000326396"/>
    </source>
</evidence>